<dbReference type="EMBL" id="BT143668">
    <property type="protein sequence ID" value="AFK43462.1"/>
    <property type="molecule type" value="mRNA"/>
</dbReference>
<reference evidence="1" key="1">
    <citation type="submission" date="2012-05" db="EMBL/GenBank/DDBJ databases">
        <authorList>
            <person name="Krishnakumar V."/>
            <person name="Cheung F."/>
            <person name="Xiao Y."/>
            <person name="Chan A."/>
            <person name="Moskal W.A."/>
            <person name="Town C.D."/>
        </authorList>
    </citation>
    <scope>NUCLEOTIDE SEQUENCE</scope>
</reference>
<accession>I3ST70</accession>
<sequence>MLMFGLKSASYCTHSAATAANFATALGGHSPPSLASTHCLTLSSLSFGVAQVTRLCCPRGSV</sequence>
<organism evidence="1">
    <name type="scientific">Lotus japonicus</name>
    <name type="common">Lotus corniculatus var. japonicus</name>
    <dbReference type="NCBI Taxonomy" id="34305"/>
    <lineage>
        <taxon>Eukaryota</taxon>
        <taxon>Viridiplantae</taxon>
        <taxon>Streptophyta</taxon>
        <taxon>Embryophyta</taxon>
        <taxon>Tracheophyta</taxon>
        <taxon>Spermatophyta</taxon>
        <taxon>Magnoliopsida</taxon>
        <taxon>eudicotyledons</taxon>
        <taxon>Gunneridae</taxon>
        <taxon>Pentapetalae</taxon>
        <taxon>rosids</taxon>
        <taxon>fabids</taxon>
        <taxon>Fabales</taxon>
        <taxon>Fabaceae</taxon>
        <taxon>Papilionoideae</taxon>
        <taxon>50 kb inversion clade</taxon>
        <taxon>NPAAA clade</taxon>
        <taxon>Hologalegina</taxon>
        <taxon>robinioid clade</taxon>
        <taxon>Loteae</taxon>
        <taxon>Lotus</taxon>
    </lineage>
</organism>
<name>I3ST70_LOTJA</name>
<proteinExistence type="evidence at transcript level"/>
<protein>
    <submittedName>
        <fullName evidence="1">Uncharacterized protein</fullName>
    </submittedName>
</protein>
<dbReference type="AlphaFoldDB" id="I3ST70"/>
<evidence type="ECO:0000313" key="1">
    <source>
        <dbReference type="EMBL" id="AFK43462.1"/>
    </source>
</evidence>